<dbReference type="Proteomes" id="UP000499080">
    <property type="component" value="Unassembled WGS sequence"/>
</dbReference>
<accession>A0A4Y2M998</accession>
<protein>
    <submittedName>
        <fullName evidence="1">Uncharacterized protein</fullName>
    </submittedName>
</protein>
<dbReference type="AlphaFoldDB" id="A0A4Y2M998"/>
<dbReference type="EMBL" id="BGPR01006838">
    <property type="protein sequence ID" value="GBN22237.1"/>
    <property type="molecule type" value="Genomic_DNA"/>
</dbReference>
<name>A0A4Y2M998_ARAVE</name>
<gene>
    <name evidence="1" type="ORF">AVEN_119514_1</name>
</gene>
<comment type="caution">
    <text evidence="1">The sequence shown here is derived from an EMBL/GenBank/DDBJ whole genome shotgun (WGS) entry which is preliminary data.</text>
</comment>
<sequence length="108" mass="12714">MDADHDVVSALELPMWFAYHRIANFKCLTWVNQTSWLLGASVGSSHDLAEDVEDLISQFITPYYLTVVTLKALHMYHYSKKGKLHRQQKRYARRRTTSIKILWQYPVN</sequence>
<keyword evidence="2" id="KW-1185">Reference proteome</keyword>
<proteinExistence type="predicted"/>
<organism evidence="1 2">
    <name type="scientific">Araneus ventricosus</name>
    <name type="common">Orbweaver spider</name>
    <name type="synonym">Epeira ventricosa</name>
    <dbReference type="NCBI Taxonomy" id="182803"/>
    <lineage>
        <taxon>Eukaryota</taxon>
        <taxon>Metazoa</taxon>
        <taxon>Ecdysozoa</taxon>
        <taxon>Arthropoda</taxon>
        <taxon>Chelicerata</taxon>
        <taxon>Arachnida</taxon>
        <taxon>Araneae</taxon>
        <taxon>Araneomorphae</taxon>
        <taxon>Entelegynae</taxon>
        <taxon>Araneoidea</taxon>
        <taxon>Araneidae</taxon>
        <taxon>Araneus</taxon>
    </lineage>
</organism>
<evidence type="ECO:0000313" key="2">
    <source>
        <dbReference type="Proteomes" id="UP000499080"/>
    </source>
</evidence>
<evidence type="ECO:0000313" key="1">
    <source>
        <dbReference type="EMBL" id="GBN22237.1"/>
    </source>
</evidence>
<reference evidence="1 2" key="1">
    <citation type="journal article" date="2019" name="Sci. Rep.">
        <title>Orb-weaving spider Araneus ventricosus genome elucidates the spidroin gene catalogue.</title>
        <authorList>
            <person name="Kono N."/>
            <person name="Nakamura H."/>
            <person name="Ohtoshi R."/>
            <person name="Moran D.A.P."/>
            <person name="Shinohara A."/>
            <person name="Yoshida Y."/>
            <person name="Fujiwara M."/>
            <person name="Mori M."/>
            <person name="Tomita M."/>
            <person name="Arakawa K."/>
        </authorList>
    </citation>
    <scope>NUCLEOTIDE SEQUENCE [LARGE SCALE GENOMIC DNA]</scope>
</reference>